<dbReference type="SUPFAM" id="SSF69336">
    <property type="entry name" value="Alpha subunit of glutamate synthase, C-terminal domain"/>
    <property type="match status" value="1"/>
</dbReference>
<dbReference type="InterPro" id="IPR036485">
    <property type="entry name" value="Glu_synth_asu_C_sf"/>
</dbReference>
<dbReference type="GO" id="GO:0016491">
    <property type="term" value="F:oxidoreductase activity"/>
    <property type="evidence" value="ECO:0007669"/>
    <property type="project" value="InterPro"/>
</dbReference>
<evidence type="ECO:0000313" key="1">
    <source>
        <dbReference type="EMBL" id="OAJ60136.1"/>
    </source>
</evidence>
<dbReference type="PANTHER" id="PTHR43100:SF1">
    <property type="entry name" value="GLUTAMATE SYNTHASE [NADPH] SMALL CHAIN"/>
    <property type="match status" value="1"/>
</dbReference>
<evidence type="ECO:0000313" key="2">
    <source>
        <dbReference type="Proteomes" id="UP000078116"/>
    </source>
</evidence>
<comment type="caution">
    <text evidence="1">The sequence shown here is derived from an EMBL/GenBank/DDBJ whole genome shotgun (WGS) entry which is preliminary data.</text>
</comment>
<dbReference type="AlphaFoldDB" id="A0A1A9N8E9"/>
<gene>
    <name evidence="1" type="ORF">A6V37_38300</name>
</gene>
<sequence length="99" mass="10809">MSRKHVVLQDHGLDKALVHTLIAKAKAALEKVEHVSFIQPVRTLNRTVGPLLSCTIAKQYADDCLLDDSIHILLTVTAAQRSLSSAAAAAQSRLDRIIR</sequence>
<name>A0A1A9N8E9_9BURK</name>
<protein>
    <submittedName>
        <fullName evidence="1">Uncharacterized protein</fullName>
    </submittedName>
</protein>
<organism evidence="1 2">
    <name type="scientific">Paraburkholderia ginsengiterrae</name>
    <dbReference type="NCBI Taxonomy" id="1462993"/>
    <lineage>
        <taxon>Bacteria</taxon>
        <taxon>Pseudomonadati</taxon>
        <taxon>Pseudomonadota</taxon>
        <taxon>Betaproteobacteria</taxon>
        <taxon>Burkholderiales</taxon>
        <taxon>Burkholderiaceae</taxon>
        <taxon>Paraburkholderia</taxon>
    </lineage>
</organism>
<dbReference type="InterPro" id="IPR051394">
    <property type="entry name" value="Glutamate_Synthase"/>
</dbReference>
<reference evidence="1 2" key="1">
    <citation type="submission" date="2016-04" db="EMBL/GenBank/DDBJ databases">
        <title>Reclassification of Paraburkholderia panaciterrae (Farh et al. 2015) Dobritsa &amp; Samadpour 2016 as a later homotypic synonym of Paraburkholderia ginsengiterrae (Farh et al. 2015) Dobritsa &amp; Samadpour 2016.</title>
        <authorList>
            <person name="Dobritsa A.P."/>
            <person name="Kutumbaka K."/>
            <person name="Samadpour M."/>
        </authorList>
    </citation>
    <scope>NUCLEOTIDE SEQUENCE [LARGE SCALE GENOMIC DNA]</scope>
    <source>
        <strain evidence="1 2">DCY85</strain>
    </source>
</reference>
<dbReference type="Proteomes" id="UP000078116">
    <property type="component" value="Unassembled WGS sequence"/>
</dbReference>
<proteinExistence type="predicted"/>
<dbReference type="Gene3D" id="2.160.20.60">
    <property type="entry name" value="Glutamate synthase, alpha subunit, C-terminal domain"/>
    <property type="match status" value="1"/>
</dbReference>
<dbReference type="PANTHER" id="PTHR43100">
    <property type="entry name" value="GLUTAMATE SYNTHASE [NADPH] SMALL CHAIN"/>
    <property type="match status" value="1"/>
</dbReference>
<dbReference type="EMBL" id="LXKA01000236">
    <property type="protein sequence ID" value="OAJ60136.1"/>
    <property type="molecule type" value="Genomic_DNA"/>
</dbReference>
<accession>A0A1A9N8E9</accession>